<feature type="domain" description="RecF/RecN/SMC N-terminal" evidence="7">
    <location>
        <begin position="8"/>
        <end position="329"/>
    </location>
</feature>
<dbReference type="InterPro" id="IPR001238">
    <property type="entry name" value="DNA-binding_RecF"/>
</dbReference>
<name>A0A5C1QTN7_9SPIO</name>
<dbReference type="GO" id="GO:0005737">
    <property type="term" value="C:cytoplasm"/>
    <property type="evidence" value="ECO:0007669"/>
    <property type="project" value="UniProtKB-SubCell"/>
</dbReference>
<dbReference type="GO" id="GO:0005524">
    <property type="term" value="F:ATP binding"/>
    <property type="evidence" value="ECO:0007669"/>
    <property type="project" value="UniProtKB-UniRule"/>
</dbReference>
<dbReference type="AlphaFoldDB" id="A0A5C1QTN7"/>
<dbReference type="GO" id="GO:0006260">
    <property type="term" value="P:DNA replication"/>
    <property type="evidence" value="ECO:0007669"/>
    <property type="project" value="UniProtKB-UniRule"/>
</dbReference>
<protein>
    <recommendedName>
        <fullName evidence="6">DNA replication and repair protein RecF</fullName>
    </recommendedName>
</protein>
<dbReference type="GO" id="GO:0009432">
    <property type="term" value="P:SOS response"/>
    <property type="evidence" value="ECO:0007669"/>
    <property type="project" value="UniProtKB-UniRule"/>
</dbReference>
<proteinExistence type="inferred from homology"/>
<evidence type="ECO:0000259" key="7">
    <source>
        <dbReference type="Pfam" id="PF02463"/>
    </source>
</evidence>
<keyword evidence="6" id="KW-0742">SOS response</keyword>
<keyword evidence="6" id="KW-0234">DNA repair</keyword>
<dbReference type="InterPro" id="IPR027417">
    <property type="entry name" value="P-loop_NTPase"/>
</dbReference>
<dbReference type="InterPro" id="IPR042174">
    <property type="entry name" value="RecF_2"/>
</dbReference>
<comment type="function">
    <text evidence="6">The RecF protein is involved in DNA metabolism; it is required for DNA replication and normal SOS inducibility. RecF binds preferentially to single-stranded, linear DNA. It also seems to bind ATP.</text>
</comment>
<evidence type="ECO:0000256" key="3">
    <source>
        <dbReference type="ARBA" id="ARBA00022741"/>
    </source>
</evidence>
<dbReference type="GO" id="GO:0006302">
    <property type="term" value="P:double-strand break repair"/>
    <property type="evidence" value="ECO:0007669"/>
    <property type="project" value="TreeGrafter"/>
</dbReference>
<keyword evidence="9" id="KW-1185">Reference proteome</keyword>
<dbReference type="Gene3D" id="1.20.1050.90">
    <property type="entry name" value="RecF/RecN/SMC, N-terminal domain"/>
    <property type="match status" value="1"/>
</dbReference>
<comment type="subcellular location">
    <subcellularLocation>
        <location evidence="6">Cytoplasm</location>
    </subcellularLocation>
</comment>
<evidence type="ECO:0000313" key="9">
    <source>
        <dbReference type="Proteomes" id="UP000324209"/>
    </source>
</evidence>
<evidence type="ECO:0000256" key="1">
    <source>
        <dbReference type="ARBA" id="ARBA00022490"/>
    </source>
</evidence>
<dbReference type="Gene3D" id="3.40.50.300">
    <property type="entry name" value="P-loop containing nucleotide triphosphate hydrolases"/>
    <property type="match status" value="1"/>
</dbReference>
<accession>A0A5C1QTN7</accession>
<evidence type="ECO:0000256" key="6">
    <source>
        <dbReference type="HAMAP-Rule" id="MF_00365"/>
    </source>
</evidence>
<dbReference type="Proteomes" id="UP000324209">
    <property type="component" value="Chromosome"/>
</dbReference>
<dbReference type="NCBIfam" id="TIGR00611">
    <property type="entry name" value="recf"/>
    <property type="match status" value="1"/>
</dbReference>
<keyword evidence="2 6" id="KW-0235">DNA replication</keyword>
<gene>
    <name evidence="6" type="primary">recF</name>
    <name evidence="8" type="ORF">EXM22_14205</name>
</gene>
<dbReference type="SUPFAM" id="SSF52540">
    <property type="entry name" value="P-loop containing nucleoside triphosphate hydrolases"/>
    <property type="match status" value="1"/>
</dbReference>
<dbReference type="KEGG" id="ock:EXM22_14205"/>
<evidence type="ECO:0000256" key="2">
    <source>
        <dbReference type="ARBA" id="ARBA00022705"/>
    </source>
</evidence>
<sequence length="362" mass="42608">MTLGFTSVKFKNFRNLDEQEIDLSHKEVYLIGENGQGKTNFLELLYFLCYASSFRNRNDKTLIREGENSLYLSGQFHHTSDFISNRLDISLDNHQKKIKLNGKSVTDRKDILSNMPCIVFCHNDIYFVNGSPDKKRIYMDQCLSLHDSLYINDLRQFRKILKERNFLLKKGEKSMLSVYTTQLIDKGFPILEKRKTLFKFLNEKFPEYYKLVSGTDLDLKILYNASWKEIDKVQVFGMMEQKLEKEIQYGLTLSGPHRDSFTVMQDNKNFNDYASTGQLRIVSLLLRILQSEYYQEESGRNPILLVDDVLLELDKDKRERMMSLFPRYEQIFYTFLPGYKNEISENSLSFTVNKGKLEKKNG</sequence>
<dbReference type="GO" id="GO:0000731">
    <property type="term" value="P:DNA synthesis involved in DNA repair"/>
    <property type="evidence" value="ECO:0007669"/>
    <property type="project" value="TreeGrafter"/>
</dbReference>
<keyword evidence="4 6" id="KW-0067">ATP-binding</keyword>
<reference evidence="8 9" key="1">
    <citation type="submission" date="2019-02" db="EMBL/GenBank/DDBJ databases">
        <title>Complete Genome Sequence and Methylome Analysis of free living Spirochaetas.</title>
        <authorList>
            <person name="Fomenkov A."/>
            <person name="Dubinina G."/>
            <person name="Leshcheva N."/>
            <person name="Mikheeva N."/>
            <person name="Grabovich M."/>
            <person name="Vincze T."/>
            <person name="Roberts R.J."/>
        </authorList>
    </citation>
    <scope>NUCLEOTIDE SEQUENCE [LARGE SCALE GENOMIC DNA]</scope>
    <source>
        <strain evidence="8 9">K2</strain>
    </source>
</reference>
<evidence type="ECO:0000313" key="8">
    <source>
        <dbReference type="EMBL" id="QEN09934.1"/>
    </source>
</evidence>
<keyword evidence="3 6" id="KW-0547">Nucleotide-binding</keyword>
<dbReference type="PANTHER" id="PTHR32182">
    <property type="entry name" value="DNA REPLICATION AND REPAIR PROTEIN RECF"/>
    <property type="match status" value="1"/>
</dbReference>
<feature type="binding site" evidence="6">
    <location>
        <begin position="32"/>
        <end position="39"/>
    </location>
    <ligand>
        <name>ATP</name>
        <dbReference type="ChEBI" id="CHEBI:30616"/>
    </ligand>
</feature>
<evidence type="ECO:0000256" key="5">
    <source>
        <dbReference type="ARBA" id="ARBA00023125"/>
    </source>
</evidence>
<evidence type="ECO:0000256" key="4">
    <source>
        <dbReference type="ARBA" id="ARBA00022840"/>
    </source>
</evidence>
<dbReference type="OrthoDB" id="9803889at2"/>
<dbReference type="EMBL" id="CP036150">
    <property type="protein sequence ID" value="QEN09934.1"/>
    <property type="molecule type" value="Genomic_DNA"/>
</dbReference>
<keyword evidence="5 6" id="KW-0238">DNA-binding</keyword>
<keyword evidence="1 6" id="KW-0963">Cytoplasm</keyword>
<organism evidence="8 9">
    <name type="scientific">Oceanispirochaeta crateris</name>
    <dbReference type="NCBI Taxonomy" id="2518645"/>
    <lineage>
        <taxon>Bacteria</taxon>
        <taxon>Pseudomonadati</taxon>
        <taxon>Spirochaetota</taxon>
        <taxon>Spirochaetia</taxon>
        <taxon>Spirochaetales</taxon>
        <taxon>Spirochaetaceae</taxon>
        <taxon>Oceanispirochaeta</taxon>
    </lineage>
</organism>
<dbReference type="GO" id="GO:0003697">
    <property type="term" value="F:single-stranded DNA binding"/>
    <property type="evidence" value="ECO:0007669"/>
    <property type="project" value="UniProtKB-UniRule"/>
</dbReference>
<dbReference type="Pfam" id="PF02463">
    <property type="entry name" value="SMC_N"/>
    <property type="match status" value="1"/>
</dbReference>
<dbReference type="HAMAP" id="MF_00365">
    <property type="entry name" value="RecF"/>
    <property type="match status" value="1"/>
</dbReference>
<keyword evidence="6" id="KW-0227">DNA damage</keyword>
<dbReference type="PANTHER" id="PTHR32182:SF0">
    <property type="entry name" value="DNA REPLICATION AND REPAIR PROTEIN RECF"/>
    <property type="match status" value="1"/>
</dbReference>
<dbReference type="InterPro" id="IPR003395">
    <property type="entry name" value="RecF/RecN/SMC_N"/>
</dbReference>
<comment type="similarity">
    <text evidence="6">Belongs to the RecF family.</text>
</comment>